<feature type="transmembrane region" description="Helical" evidence="1">
    <location>
        <begin position="89"/>
        <end position="114"/>
    </location>
</feature>
<feature type="transmembrane region" description="Helical" evidence="1">
    <location>
        <begin position="57"/>
        <end position="77"/>
    </location>
</feature>
<keyword evidence="1" id="KW-0812">Transmembrane</keyword>
<dbReference type="RefSeq" id="WP_166755399.1">
    <property type="nucleotide sequence ID" value="NZ_BAABJU010000005.1"/>
</dbReference>
<evidence type="ECO:0000313" key="4">
    <source>
        <dbReference type="Proteomes" id="UP000552836"/>
    </source>
</evidence>
<evidence type="ECO:0000256" key="1">
    <source>
        <dbReference type="SAM" id="Phobius"/>
    </source>
</evidence>
<reference evidence="5" key="2">
    <citation type="journal article" date="2019" name="Int. J. Syst. Evol. Microbiol.">
        <title>The Global Catalogue of Microorganisms (GCM) 10K type strain sequencing project: providing services to taxonomists for standard genome sequencing and annotation.</title>
        <authorList>
            <consortium name="The Broad Institute Genomics Platform"/>
            <consortium name="The Broad Institute Genome Sequencing Center for Infectious Disease"/>
            <person name="Wu L."/>
            <person name="Ma J."/>
        </authorList>
    </citation>
    <scope>NUCLEOTIDE SEQUENCE [LARGE SCALE GENOMIC DNA]</scope>
    <source>
        <strain evidence="5">CGMCC 4.5581</strain>
    </source>
</reference>
<dbReference type="Proteomes" id="UP000552836">
    <property type="component" value="Unassembled WGS sequence"/>
</dbReference>
<evidence type="ECO:0000313" key="5">
    <source>
        <dbReference type="Proteomes" id="UP000648663"/>
    </source>
</evidence>
<dbReference type="InterPro" id="IPR024464">
    <property type="entry name" value="DUF2391"/>
</dbReference>
<feature type="transmembrane region" description="Helical" evidence="1">
    <location>
        <begin position="259"/>
        <end position="281"/>
    </location>
</feature>
<dbReference type="Pfam" id="PF09622">
    <property type="entry name" value="DUF2391"/>
    <property type="match status" value="1"/>
</dbReference>
<dbReference type="Proteomes" id="UP000648663">
    <property type="component" value="Unassembled WGS sequence"/>
</dbReference>
<reference evidence="3 4" key="3">
    <citation type="submission" date="2020-02" db="EMBL/GenBank/DDBJ databases">
        <title>Sequencing the genomes of 1000 actinobacteria strains.</title>
        <authorList>
            <person name="Klenk H.-P."/>
        </authorList>
    </citation>
    <scope>NUCLEOTIDE SEQUENCE [LARGE SCALE GENOMIC DNA]</scope>
    <source>
        <strain evidence="3 4">DSM 45201</strain>
    </source>
</reference>
<proteinExistence type="predicted"/>
<dbReference type="EMBL" id="JAAMPA010000001">
    <property type="protein sequence ID" value="NIH68135.1"/>
    <property type="molecule type" value="Genomic_DNA"/>
</dbReference>
<feature type="transmembrane region" description="Helical" evidence="1">
    <location>
        <begin position="223"/>
        <end position="247"/>
    </location>
</feature>
<dbReference type="InterPro" id="IPR013416">
    <property type="entry name" value="CHP02587_IM"/>
</dbReference>
<sequence>MADRGDQQASTRDHDRHENRHLLAQSSGRAFGGALLFALPLLMTMEIWSLALSVPRYRLALLMVATVVLVVFLSQHFGAGMPGVGWPGYLADAGVAFVMAAVAAVLVLGVLAVIEPLRNWQDALSITSLALLPAAVGASFARSQLGAGGRRTPTTTYGGELLLMAAGAVVFAANIAPTEEVVLLAAEIDPWHPVALVLLCLVLMHGFVYWVGFRGQESAAGGVLRSFLTLTVVGYVIALTVSAYLLWTFGRFDGAGAAMAVTEAVVLALPASLGAAAARLIL</sequence>
<comment type="caution">
    <text evidence="3">The sequence shown here is derived from an EMBL/GenBank/DDBJ whole genome shotgun (WGS) entry which is preliminary data.</text>
</comment>
<keyword evidence="1" id="KW-1133">Transmembrane helix</keyword>
<dbReference type="EMBL" id="BMMI01000008">
    <property type="protein sequence ID" value="GGL80030.1"/>
    <property type="molecule type" value="Genomic_DNA"/>
</dbReference>
<reference evidence="2" key="1">
    <citation type="journal article" date="2014" name="Int. J. Syst. Evol. Microbiol.">
        <title>Complete genome of a new Firmicutes species belonging to the dominant human colonic microbiota ('Ruminococcus bicirculans') reveals two chromosomes and a selective capacity to utilize plant glucans.</title>
        <authorList>
            <consortium name="NISC Comparative Sequencing Program"/>
            <person name="Wegmann U."/>
            <person name="Louis P."/>
            <person name="Goesmann A."/>
            <person name="Henrissat B."/>
            <person name="Duncan S.H."/>
            <person name="Flint H.J."/>
        </authorList>
    </citation>
    <scope>NUCLEOTIDE SEQUENCE</scope>
    <source>
        <strain evidence="2">CGMCC 4.5581</strain>
    </source>
</reference>
<reference evidence="2" key="4">
    <citation type="submission" date="2024-05" db="EMBL/GenBank/DDBJ databases">
        <authorList>
            <person name="Sun Q."/>
            <person name="Zhou Y."/>
        </authorList>
    </citation>
    <scope>NUCLEOTIDE SEQUENCE</scope>
    <source>
        <strain evidence="2">CGMCC 4.5581</strain>
    </source>
</reference>
<dbReference type="NCBIfam" id="TIGR02587">
    <property type="entry name" value="TIGR02587 family membrane protein"/>
    <property type="match status" value="1"/>
</dbReference>
<evidence type="ECO:0000313" key="3">
    <source>
        <dbReference type="EMBL" id="NIH68135.1"/>
    </source>
</evidence>
<keyword evidence="1" id="KW-0472">Membrane</keyword>
<gene>
    <name evidence="3" type="ORF">FB380_002581</name>
    <name evidence="2" type="ORF">GCM10011589_40350</name>
</gene>
<protein>
    <submittedName>
        <fullName evidence="2 3">Membrane protein</fullName>
    </submittedName>
</protein>
<feature type="transmembrane region" description="Helical" evidence="1">
    <location>
        <begin position="30"/>
        <end position="51"/>
    </location>
</feature>
<accession>A0A846LRG4</accession>
<organism evidence="3 4">
    <name type="scientific">Modestobacter marinus</name>
    <dbReference type="NCBI Taxonomy" id="477641"/>
    <lineage>
        <taxon>Bacteria</taxon>
        <taxon>Bacillati</taxon>
        <taxon>Actinomycetota</taxon>
        <taxon>Actinomycetes</taxon>
        <taxon>Geodermatophilales</taxon>
        <taxon>Geodermatophilaceae</taxon>
        <taxon>Modestobacter</taxon>
    </lineage>
</organism>
<feature type="transmembrane region" description="Helical" evidence="1">
    <location>
        <begin position="190"/>
        <end position="211"/>
    </location>
</feature>
<evidence type="ECO:0000313" key="2">
    <source>
        <dbReference type="EMBL" id="GGL80030.1"/>
    </source>
</evidence>
<keyword evidence="5" id="KW-1185">Reference proteome</keyword>
<dbReference type="AlphaFoldDB" id="A0A846LRG4"/>
<name>A0A846LRG4_9ACTN</name>
<feature type="transmembrane region" description="Helical" evidence="1">
    <location>
        <begin position="161"/>
        <end position="178"/>
    </location>
</feature>